<evidence type="ECO:0000259" key="4">
    <source>
        <dbReference type="SMART" id="SM00822"/>
    </source>
</evidence>
<dbReference type="SUPFAM" id="SSF51735">
    <property type="entry name" value="NAD(P)-binding Rossmann-fold domains"/>
    <property type="match status" value="1"/>
</dbReference>
<organism evidence="5 6">
    <name type="scientific">Nocardioides marmotae</name>
    <dbReference type="NCBI Taxonomy" id="2663857"/>
    <lineage>
        <taxon>Bacteria</taxon>
        <taxon>Bacillati</taxon>
        <taxon>Actinomycetota</taxon>
        <taxon>Actinomycetes</taxon>
        <taxon>Propionibacteriales</taxon>
        <taxon>Nocardioidaceae</taxon>
        <taxon>Nocardioides</taxon>
    </lineage>
</organism>
<dbReference type="PROSITE" id="PS00061">
    <property type="entry name" value="ADH_SHORT"/>
    <property type="match status" value="1"/>
</dbReference>
<name>A0A6I3IUA7_9ACTN</name>
<evidence type="ECO:0000313" key="5">
    <source>
        <dbReference type="EMBL" id="MTB94053.1"/>
    </source>
</evidence>
<dbReference type="PANTHER" id="PTHR44196:SF1">
    <property type="entry name" value="DEHYDROGENASE_REDUCTASE SDR FAMILY MEMBER 7B"/>
    <property type="match status" value="1"/>
</dbReference>
<dbReference type="InterPro" id="IPR020904">
    <property type="entry name" value="Sc_DH/Rdtase_CS"/>
</dbReference>
<gene>
    <name evidence="5" type="ORF">GGQ22_03060</name>
</gene>
<accession>A0A6I3IUA7</accession>
<proteinExistence type="inferred from homology"/>
<dbReference type="GO" id="GO:0016491">
    <property type="term" value="F:oxidoreductase activity"/>
    <property type="evidence" value="ECO:0007669"/>
    <property type="project" value="UniProtKB-KW"/>
</dbReference>
<feature type="domain" description="Ketoreductase" evidence="4">
    <location>
        <begin position="19"/>
        <end position="201"/>
    </location>
</feature>
<dbReference type="Proteomes" id="UP000433406">
    <property type="component" value="Unassembled WGS sequence"/>
</dbReference>
<keyword evidence="6" id="KW-1185">Reference proteome</keyword>
<dbReference type="PANTHER" id="PTHR44196">
    <property type="entry name" value="DEHYDROGENASE/REDUCTASE SDR FAMILY MEMBER 7B"/>
    <property type="match status" value="1"/>
</dbReference>
<evidence type="ECO:0000313" key="6">
    <source>
        <dbReference type="Proteomes" id="UP000433406"/>
    </source>
</evidence>
<dbReference type="PRINTS" id="PR00080">
    <property type="entry name" value="SDRFAMILY"/>
</dbReference>
<dbReference type="Pfam" id="PF00106">
    <property type="entry name" value="adh_short"/>
    <property type="match status" value="1"/>
</dbReference>
<sequence>MWPRRAGYRCAMTKPRPGDVVVITGASSGIGRATALAAAAAGAHLVLAARGVGSLDLVAAECDDAGAASTTVVPTDVGDDAAVRALVETVLDRHGRIDAFVNSAGVVAYGRTEEVPQEVFDGVLRTNLVGSANVARHVVPVLRDQDAGTLTLVGSVIGHIAVPGMTAYAVSKWGVRSLARHLALENADKRGVTISYVAPGGVDTPIYRQAANYDGFQGRPPPPVASPERVARQILSRLGRENAWSQLLVSNEVIRFGFNAVPFVYDAVIGPFFRHGAIDLLQPVEPTTGNVLASRQSGNTLHGEQGSALTGIARNVLATLRG</sequence>
<dbReference type="EMBL" id="WLCI01000003">
    <property type="protein sequence ID" value="MTB94053.1"/>
    <property type="molecule type" value="Genomic_DNA"/>
</dbReference>
<dbReference type="InterPro" id="IPR002347">
    <property type="entry name" value="SDR_fam"/>
</dbReference>
<protein>
    <submittedName>
        <fullName evidence="5">SDR family NAD(P)-dependent oxidoreductase</fullName>
    </submittedName>
</protein>
<dbReference type="Gene3D" id="3.40.50.720">
    <property type="entry name" value="NAD(P)-binding Rossmann-like Domain"/>
    <property type="match status" value="1"/>
</dbReference>
<dbReference type="InterPro" id="IPR036291">
    <property type="entry name" value="NAD(P)-bd_dom_sf"/>
</dbReference>
<dbReference type="PRINTS" id="PR00081">
    <property type="entry name" value="GDHRDH"/>
</dbReference>
<comment type="caution">
    <text evidence="5">The sequence shown here is derived from an EMBL/GenBank/DDBJ whole genome shotgun (WGS) entry which is preliminary data.</text>
</comment>
<dbReference type="AlphaFoldDB" id="A0A6I3IUA7"/>
<comment type="similarity">
    <text evidence="1 3">Belongs to the short-chain dehydrogenases/reductases (SDR) family.</text>
</comment>
<dbReference type="SMART" id="SM00822">
    <property type="entry name" value="PKS_KR"/>
    <property type="match status" value="1"/>
</dbReference>
<evidence type="ECO:0000256" key="1">
    <source>
        <dbReference type="ARBA" id="ARBA00006484"/>
    </source>
</evidence>
<evidence type="ECO:0000256" key="3">
    <source>
        <dbReference type="RuleBase" id="RU000363"/>
    </source>
</evidence>
<dbReference type="GO" id="GO:0016020">
    <property type="term" value="C:membrane"/>
    <property type="evidence" value="ECO:0007669"/>
    <property type="project" value="TreeGrafter"/>
</dbReference>
<reference evidence="5 6" key="1">
    <citation type="submission" date="2019-10" db="EMBL/GenBank/DDBJ databases">
        <title>Nocardioides novel species isolated from the excrement of Marmot.</title>
        <authorList>
            <person name="Zhang G."/>
        </authorList>
    </citation>
    <scope>NUCLEOTIDE SEQUENCE [LARGE SCALE GENOMIC DNA]</scope>
    <source>
        <strain evidence="6">zg-579</strain>
    </source>
</reference>
<dbReference type="InterPro" id="IPR057326">
    <property type="entry name" value="KR_dom"/>
</dbReference>
<evidence type="ECO:0000256" key="2">
    <source>
        <dbReference type="ARBA" id="ARBA00023002"/>
    </source>
</evidence>
<keyword evidence="2" id="KW-0560">Oxidoreductase</keyword>